<accession>Q5JG69</accession>
<dbReference type="InterPro" id="IPR011047">
    <property type="entry name" value="Quinoprotein_ADH-like_sf"/>
</dbReference>
<dbReference type="EMBL" id="AP006878">
    <property type="protein sequence ID" value="BAD84917.1"/>
    <property type="molecule type" value="Genomic_DNA"/>
</dbReference>
<reference evidence="3 4" key="1">
    <citation type="journal article" date="2005" name="Genome Res.">
        <title>Complete genome sequence of the hyperthermophilic archaeon Thermococcus kodakaraensis KOD1 and comparison with Pyrococcus genomes.</title>
        <authorList>
            <person name="Fukui T."/>
            <person name="Atomi H."/>
            <person name="Kanai T."/>
            <person name="Matsumi R."/>
            <person name="Fujiwara S."/>
            <person name="Imanaka T."/>
        </authorList>
    </citation>
    <scope>NUCLEOTIDE SEQUENCE [LARGE SCALE GENOMIC DNA]</scope>
    <source>
        <strain evidence="4">ATCC BAA-918 / JCM 12380 / KOD1</strain>
    </source>
</reference>
<feature type="domain" description="Pyrrolo-quinoline quinone repeat" evidence="2">
    <location>
        <begin position="132"/>
        <end position="283"/>
    </location>
</feature>
<keyword evidence="1" id="KW-0812">Transmembrane</keyword>
<organism evidence="3 4">
    <name type="scientific">Thermococcus kodakarensis (strain ATCC BAA-918 / JCM 12380 / KOD1)</name>
    <name type="common">Pyrococcus kodakaraensis (strain KOD1)</name>
    <dbReference type="NCBI Taxonomy" id="69014"/>
    <lineage>
        <taxon>Archaea</taxon>
        <taxon>Methanobacteriati</taxon>
        <taxon>Methanobacteriota</taxon>
        <taxon>Thermococci</taxon>
        <taxon>Thermococcales</taxon>
        <taxon>Thermococcaceae</taxon>
        <taxon>Thermococcus</taxon>
    </lineage>
</organism>
<dbReference type="EnsemblBacteria" id="BAD84917">
    <property type="protein sequence ID" value="BAD84917"/>
    <property type="gene ID" value="TK0728"/>
</dbReference>
<dbReference type="InParanoid" id="Q5JG69"/>
<keyword evidence="4" id="KW-1185">Reference proteome</keyword>
<dbReference type="Pfam" id="PF13360">
    <property type="entry name" value="PQQ_2"/>
    <property type="match status" value="1"/>
</dbReference>
<dbReference type="InterPro" id="IPR002372">
    <property type="entry name" value="PQQ_rpt_dom"/>
</dbReference>
<keyword evidence="1" id="KW-1133">Transmembrane helix</keyword>
<evidence type="ECO:0000313" key="3">
    <source>
        <dbReference type="EMBL" id="BAD84917.1"/>
    </source>
</evidence>
<dbReference type="HOGENOM" id="CLU_716932_0_0_2"/>
<dbReference type="PATRIC" id="fig|69014.16.peg.708"/>
<dbReference type="GeneID" id="78447242"/>
<feature type="transmembrane region" description="Helical" evidence="1">
    <location>
        <begin position="363"/>
        <end position="381"/>
    </location>
</feature>
<dbReference type="Gene3D" id="2.130.10.10">
    <property type="entry name" value="YVTN repeat-like/Quinoprotein amine dehydrogenase"/>
    <property type="match status" value="1"/>
</dbReference>
<protein>
    <submittedName>
        <fullName evidence="3">Hypothetical membrane protein, conserved</fullName>
    </submittedName>
</protein>
<name>Q5JG69_THEKO</name>
<evidence type="ECO:0000256" key="1">
    <source>
        <dbReference type="SAM" id="Phobius"/>
    </source>
</evidence>
<dbReference type="KEGG" id="tko:TK0728"/>
<keyword evidence="1" id="KW-0472">Membrane</keyword>
<evidence type="ECO:0000313" key="4">
    <source>
        <dbReference type="Proteomes" id="UP000000536"/>
    </source>
</evidence>
<dbReference type="OrthoDB" id="145878at2157"/>
<dbReference type="STRING" id="69014.TK0728"/>
<dbReference type="AlphaFoldDB" id="Q5JG69"/>
<dbReference type="Proteomes" id="UP000000536">
    <property type="component" value="Chromosome"/>
</dbReference>
<gene>
    <name evidence="3" type="ordered locus">TK0728</name>
</gene>
<sequence>MELGLPAAFMLILTLTLPLALAEPVQMWRYTDQCAAFSVSFNSKGYVGLAFGYDAELLSPEGKLLLKAPTRGIAYSSALSDNNVLLIGTEGSWVQAFSEPKKLLWERKLREAVVSVSISADGKVAVAGDAAGYVYLFQDGELKWERNIGKYVWSVVLSGERVLAGSNAGIHVFKLDGTLLWKKAFNGAVRKIVPLKNGIAVLVVPQDESWSELIFLSDSGSVIWKRHFNGYVRSISTDGEYIAAAGMTGNVTLLDSAGKLLYSTPLLSYANDVATFKGYTVVAYGKNVELIAPNGTVEWFESFNGTVYHVGFSPTGYFVVDYGSHEIDNCYSVIVAYSVAPTAQGQSETAGEKSSVKPGYSPLIAGGILVGIALLGVLIWLRRKQ</sequence>
<dbReference type="RefSeq" id="WP_011249679.1">
    <property type="nucleotide sequence ID" value="NC_006624.1"/>
</dbReference>
<dbReference type="InterPro" id="IPR015943">
    <property type="entry name" value="WD40/YVTN_repeat-like_dom_sf"/>
</dbReference>
<evidence type="ECO:0000259" key="2">
    <source>
        <dbReference type="Pfam" id="PF13360"/>
    </source>
</evidence>
<proteinExistence type="predicted"/>
<dbReference type="SUPFAM" id="SSF50998">
    <property type="entry name" value="Quinoprotein alcohol dehydrogenase-like"/>
    <property type="match status" value="1"/>
</dbReference>
<dbReference type="eggNOG" id="arCOG02491">
    <property type="taxonomic scope" value="Archaea"/>
</dbReference>